<dbReference type="EMBL" id="BAAATZ010000006">
    <property type="protein sequence ID" value="GAA2723216.1"/>
    <property type="molecule type" value="Genomic_DNA"/>
</dbReference>
<gene>
    <name evidence="3" type="ORF">GCM10010439_17960</name>
</gene>
<organism evidence="3 4">
    <name type="scientific">Actinocorallia aurantiaca</name>
    <dbReference type="NCBI Taxonomy" id="46204"/>
    <lineage>
        <taxon>Bacteria</taxon>
        <taxon>Bacillati</taxon>
        <taxon>Actinomycetota</taxon>
        <taxon>Actinomycetes</taxon>
        <taxon>Streptosporangiales</taxon>
        <taxon>Thermomonosporaceae</taxon>
        <taxon>Actinocorallia</taxon>
    </lineage>
</organism>
<feature type="signal peptide" evidence="2">
    <location>
        <begin position="1"/>
        <end position="33"/>
    </location>
</feature>
<dbReference type="Proteomes" id="UP001501842">
    <property type="component" value="Unassembled WGS sequence"/>
</dbReference>
<proteinExistence type="predicted"/>
<feature type="compositionally biased region" description="Gly residues" evidence="1">
    <location>
        <begin position="66"/>
        <end position="78"/>
    </location>
</feature>
<feature type="chain" id="PRO_5046965134" evidence="2">
    <location>
        <begin position="34"/>
        <end position="270"/>
    </location>
</feature>
<evidence type="ECO:0000256" key="2">
    <source>
        <dbReference type="SAM" id="SignalP"/>
    </source>
</evidence>
<evidence type="ECO:0000313" key="4">
    <source>
        <dbReference type="Proteomes" id="UP001501842"/>
    </source>
</evidence>
<dbReference type="RefSeq" id="WP_344449772.1">
    <property type="nucleotide sequence ID" value="NZ_BAAATZ010000006.1"/>
</dbReference>
<keyword evidence="2" id="KW-0732">Signal</keyword>
<accession>A0ABN3U616</accession>
<protein>
    <submittedName>
        <fullName evidence="3">Uncharacterized protein</fullName>
    </submittedName>
</protein>
<sequence length="270" mass="27950">MLTPLRATSARSALLTLALVAGSFAAFSAPAHAGPCEVAGTLGCGAEGQAPGNPGGPGGPNNDNGPGDGGGNNNGPGDGPSQVDNGGLEDEVPDPPAPAVPNTEDTVAQARDQIEFPVPTIEVAPEPKTYVRVKTSFWIPEDQTEDLVVSASVGAAEGVLPQTITATAEFLGIDWNFVEGKKFCDAPIRINGEGEGNECDYYFKTSSAYHGMEAFTIEAFPVWKISWTCAGTCPGNEGVGEPVILEDEYLSPAGELELVVDEIQTEANDN</sequence>
<reference evidence="3 4" key="1">
    <citation type="journal article" date="2019" name="Int. J. Syst. Evol. Microbiol.">
        <title>The Global Catalogue of Microorganisms (GCM) 10K type strain sequencing project: providing services to taxonomists for standard genome sequencing and annotation.</title>
        <authorList>
            <consortium name="The Broad Institute Genomics Platform"/>
            <consortium name="The Broad Institute Genome Sequencing Center for Infectious Disease"/>
            <person name="Wu L."/>
            <person name="Ma J."/>
        </authorList>
    </citation>
    <scope>NUCLEOTIDE SEQUENCE [LARGE SCALE GENOMIC DNA]</scope>
    <source>
        <strain evidence="3 4">JCM 8201</strain>
    </source>
</reference>
<evidence type="ECO:0000256" key="1">
    <source>
        <dbReference type="SAM" id="MobiDB-lite"/>
    </source>
</evidence>
<name>A0ABN3U616_9ACTN</name>
<evidence type="ECO:0000313" key="3">
    <source>
        <dbReference type="EMBL" id="GAA2723216.1"/>
    </source>
</evidence>
<feature type="region of interest" description="Disordered" evidence="1">
    <location>
        <begin position="46"/>
        <end position="105"/>
    </location>
</feature>
<keyword evidence="4" id="KW-1185">Reference proteome</keyword>
<comment type="caution">
    <text evidence="3">The sequence shown here is derived from an EMBL/GenBank/DDBJ whole genome shotgun (WGS) entry which is preliminary data.</text>
</comment>